<dbReference type="AlphaFoldDB" id="A0A7X5QHE5"/>
<comment type="caution">
    <text evidence="2">The sequence shown here is derived from an EMBL/GenBank/DDBJ whole genome shotgun (WGS) entry which is preliminary data.</text>
</comment>
<organism evidence="2 3">
    <name type="scientific">Photorhabdus cinerea</name>
    <dbReference type="NCBI Taxonomy" id="471575"/>
    <lineage>
        <taxon>Bacteria</taxon>
        <taxon>Pseudomonadati</taxon>
        <taxon>Pseudomonadota</taxon>
        <taxon>Gammaproteobacteria</taxon>
        <taxon>Enterobacterales</taxon>
        <taxon>Morganellaceae</taxon>
        <taxon>Photorhabdus</taxon>
    </lineage>
</organism>
<name>A0A7X5QHE5_9GAMM</name>
<reference evidence="2 3" key="1">
    <citation type="submission" date="2018-02" db="EMBL/GenBank/DDBJ databases">
        <authorList>
            <person name="Machado R.A."/>
        </authorList>
    </citation>
    <scope>NUCLEOTIDE SEQUENCE [LARGE SCALE GENOMIC DNA]</scope>
    <source>
        <strain evidence="2 3">DSM 19724</strain>
    </source>
</reference>
<proteinExistence type="predicted"/>
<sequence>MYTCRLIAVFLRPNLRGELMTDKLAFDRSMRSKDGNGHLIVERTILSKAAVNPYRGKEIPAYEKLGLDPERVYHMLRDPYELEKAASTFSKKQLLIRHIPVNASDPKKEDTIGAIGSDITFEDGRLYGDLGVWDEYAIELIESGKMQELSSGYAYVPDMTAGEYQGVKYDGVMRDIRANHVALVEKGRIGPDAIISDHKTVDLEKEMKLKKGALTKIAEKIRLAMDSDLSDEGLKGVVDEVMENIEKTTPDEKPEGAKDTAPEPPEGGKKPEGASDEENDKDKKAKDEDDDKKAKDGEEDKKPAMDAAMIEQRAVERVTALFQAREDVKPLIGVVAMDSAEDVYAAALKQKGVDTNGVHPSAYKSMVGMLLSNQASATKPNVAMDHDSFADDKLTARFG</sequence>
<dbReference type="EMBL" id="PUJW01000037">
    <property type="protein sequence ID" value="NHB94424.1"/>
    <property type="molecule type" value="Genomic_DNA"/>
</dbReference>
<accession>A0A7X5QHE5</accession>
<feature type="compositionally biased region" description="Basic and acidic residues" evidence="1">
    <location>
        <begin position="246"/>
        <end position="273"/>
    </location>
</feature>
<keyword evidence="3" id="KW-1185">Reference proteome</keyword>
<feature type="region of interest" description="Disordered" evidence="1">
    <location>
        <begin position="246"/>
        <end position="306"/>
    </location>
</feature>
<evidence type="ECO:0000256" key="1">
    <source>
        <dbReference type="SAM" id="MobiDB-lite"/>
    </source>
</evidence>
<gene>
    <name evidence="2" type="ORF">C5469_20705</name>
</gene>
<feature type="compositionally biased region" description="Basic and acidic residues" evidence="1">
    <location>
        <begin position="280"/>
        <end position="304"/>
    </location>
</feature>
<dbReference type="Proteomes" id="UP000591844">
    <property type="component" value="Unassembled WGS sequence"/>
</dbReference>
<evidence type="ECO:0000313" key="2">
    <source>
        <dbReference type="EMBL" id="NHB94424.1"/>
    </source>
</evidence>
<protein>
    <submittedName>
        <fullName evidence="2">DUF2213 domain-containing protein</fullName>
    </submittedName>
</protein>
<dbReference type="InterPro" id="IPR016913">
    <property type="entry name" value="UCP029215"/>
</dbReference>
<dbReference type="PIRSF" id="PIRSF029215">
    <property type="entry name" value="UCP029215"/>
    <property type="match status" value="1"/>
</dbReference>
<dbReference type="Pfam" id="PF09979">
    <property type="entry name" value="DUF2213"/>
    <property type="match status" value="1"/>
</dbReference>
<evidence type="ECO:0000313" key="3">
    <source>
        <dbReference type="Proteomes" id="UP000591844"/>
    </source>
</evidence>